<dbReference type="SUPFAM" id="SSF75471">
    <property type="entry name" value="YhbY-like"/>
    <property type="match status" value="1"/>
</dbReference>
<evidence type="ECO:0000256" key="7">
    <source>
        <dbReference type="ARBA" id="ARBA00022946"/>
    </source>
</evidence>
<dbReference type="GO" id="GO:0006397">
    <property type="term" value="P:mRNA processing"/>
    <property type="evidence" value="ECO:0007669"/>
    <property type="project" value="UniProtKB-KW"/>
</dbReference>
<evidence type="ECO:0000256" key="3">
    <source>
        <dbReference type="ARBA" id="ARBA00022640"/>
    </source>
</evidence>
<keyword evidence="7" id="KW-0809">Transit peptide</keyword>
<dbReference type="GO" id="GO:0009507">
    <property type="term" value="C:chloroplast"/>
    <property type="evidence" value="ECO:0007669"/>
    <property type="project" value="UniProtKB-SubCell"/>
</dbReference>
<evidence type="ECO:0000256" key="8">
    <source>
        <dbReference type="ARBA" id="ARBA00023187"/>
    </source>
</evidence>
<evidence type="ECO:0000256" key="6">
    <source>
        <dbReference type="ARBA" id="ARBA00022884"/>
    </source>
</evidence>
<feature type="compositionally biased region" description="Basic and acidic residues" evidence="11">
    <location>
        <begin position="70"/>
        <end position="85"/>
    </location>
</feature>
<dbReference type="Gene3D" id="3.30.110.60">
    <property type="entry name" value="YhbY-like"/>
    <property type="match status" value="1"/>
</dbReference>
<keyword evidence="6 10" id="KW-0694">RNA-binding</keyword>
<organism evidence="14 15">
    <name type="scientific">Actinidia rufa</name>
    <dbReference type="NCBI Taxonomy" id="165716"/>
    <lineage>
        <taxon>Eukaryota</taxon>
        <taxon>Viridiplantae</taxon>
        <taxon>Streptophyta</taxon>
        <taxon>Embryophyta</taxon>
        <taxon>Tracheophyta</taxon>
        <taxon>Spermatophyta</taxon>
        <taxon>Magnoliopsida</taxon>
        <taxon>eudicotyledons</taxon>
        <taxon>Gunneridae</taxon>
        <taxon>Pentapetalae</taxon>
        <taxon>asterids</taxon>
        <taxon>Ericales</taxon>
        <taxon>Actinidiaceae</taxon>
        <taxon>Actinidia</taxon>
    </lineage>
</organism>
<dbReference type="OrthoDB" id="551352at2759"/>
<evidence type="ECO:0000256" key="1">
    <source>
        <dbReference type="ARBA" id="ARBA00004229"/>
    </source>
</evidence>
<evidence type="ECO:0000256" key="4">
    <source>
        <dbReference type="ARBA" id="ARBA00022664"/>
    </source>
</evidence>
<dbReference type="Pfam" id="PF01985">
    <property type="entry name" value="CRS1_YhbY"/>
    <property type="match status" value="1"/>
</dbReference>
<comment type="subcellular location">
    <subcellularLocation>
        <location evidence="1">Plastid</location>
        <location evidence="1">Chloroplast</location>
    </subcellularLocation>
</comment>
<keyword evidence="12" id="KW-0472">Membrane</keyword>
<dbReference type="GO" id="GO:1990904">
    <property type="term" value="C:ribonucleoprotein complex"/>
    <property type="evidence" value="ECO:0007669"/>
    <property type="project" value="UniProtKB-KW"/>
</dbReference>
<feature type="compositionally biased region" description="Basic and acidic residues" evidence="11">
    <location>
        <begin position="51"/>
        <end position="63"/>
    </location>
</feature>
<evidence type="ECO:0000256" key="5">
    <source>
        <dbReference type="ARBA" id="ARBA00022737"/>
    </source>
</evidence>
<evidence type="ECO:0000256" key="2">
    <source>
        <dbReference type="ARBA" id="ARBA00022528"/>
    </source>
</evidence>
<keyword evidence="12" id="KW-1133">Transmembrane helix</keyword>
<accession>A0A7J0EK58</accession>
<sequence length="597" mass="67804">MPTAPWMKPSLLIPPNHVLDLSKPRKKKTLKPERSLTGKISGGRGKKAMKKIFEGVEKLKETPDSGETQKNPEESEPDFSKVRGRESMKRVFEGIGKVEETQDSWETQKNPEQIELDFSLGGDGDSRVRERMPWEREERVVFGRVKRERVVTAAELSLDGELLERLRGEAARMRKWIMVKKAGVTQAVTDQIGLIWRNDELVMLKFDLPLCRNMDRAREIVETKTGGLVVWSKKDALVVYRGCNFQSSRGTSSKMLSGFAGGQETSSLNINHHKLKTFAQVKSDERIREGMTSIENGDMEAIPINGSLYEREADRLLDGLGPRFIDWWWPKPLPVDADLLPEVVPGFKPPFRLCPSHARAKLTDDELTYLRKLARQLPTHFVLGGVLLLRNKFFIILYRGKDFLPCGAANLVVEREMEIRKCQLQEEAARQKAIETFCINDESFVNTSTSGTLQEFEDIQSECAKLKNGNTDVDVQLEAEKERLKKQLKNQARKRYILKMKIARSAKELGKLNSAWSPAELDADQEMITQEEKECFRKIGLKMDGSLVLEHVAQFFLVGVTFVAFAFISTTSTIRTLVFYPSAPTPTDSHPQKEALM</sequence>
<reference evidence="14 15" key="1">
    <citation type="submission" date="2019-07" db="EMBL/GenBank/DDBJ databases">
        <title>De Novo Assembly of kiwifruit Actinidia rufa.</title>
        <authorList>
            <person name="Sugita-Konishi S."/>
            <person name="Sato K."/>
            <person name="Mori E."/>
            <person name="Abe Y."/>
            <person name="Kisaki G."/>
            <person name="Hamano K."/>
            <person name="Suezawa K."/>
            <person name="Otani M."/>
            <person name="Fukuda T."/>
            <person name="Manabe T."/>
            <person name="Gomi K."/>
            <person name="Tabuchi M."/>
            <person name="Akimitsu K."/>
            <person name="Kataoka I."/>
        </authorList>
    </citation>
    <scope>NUCLEOTIDE SEQUENCE [LARGE SCALE GENOMIC DNA]</scope>
    <source>
        <strain evidence="15">cv. Fuchu</strain>
    </source>
</reference>
<keyword evidence="4" id="KW-0507">mRNA processing</keyword>
<dbReference type="SMART" id="SM01103">
    <property type="entry name" value="CRS1_YhbY"/>
    <property type="match status" value="1"/>
</dbReference>
<gene>
    <name evidence="14" type="ORF">Acr_05g0004090</name>
</gene>
<proteinExistence type="predicted"/>
<feature type="domain" description="CRM" evidence="13">
    <location>
        <begin position="156"/>
        <end position="252"/>
    </location>
</feature>
<keyword evidence="5" id="KW-0677">Repeat</keyword>
<evidence type="ECO:0000313" key="15">
    <source>
        <dbReference type="Proteomes" id="UP000585474"/>
    </source>
</evidence>
<dbReference type="PROSITE" id="PS51295">
    <property type="entry name" value="CRM"/>
    <property type="match status" value="1"/>
</dbReference>
<dbReference type="Proteomes" id="UP000585474">
    <property type="component" value="Unassembled WGS sequence"/>
</dbReference>
<protein>
    <submittedName>
        <fullName evidence="14">Chloroplast splicing factor-like protein</fullName>
    </submittedName>
</protein>
<feature type="region of interest" description="Disordered" evidence="11">
    <location>
        <begin position="1"/>
        <end position="85"/>
    </location>
</feature>
<dbReference type="AlphaFoldDB" id="A0A7J0EK58"/>
<comment type="caution">
    <text evidence="14">The sequence shown here is derived from an EMBL/GenBank/DDBJ whole genome shotgun (WGS) entry which is preliminary data.</text>
</comment>
<keyword evidence="2" id="KW-0150">Chloroplast</keyword>
<keyword evidence="12" id="KW-0812">Transmembrane</keyword>
<dbReference type="InterPro" id="IPR001890">
    <property type="entry name" value="RNA-binding_CRM"/>
</dbReference>
<evidence type="ECO:0000256" key="11">
    <source>
        <dbReference type="SAM" id="MobiDB-lite"/>
    </source>
</evidence>
<keyword evidence="9" id="KW-0687">Ribonucleoprotein</keyword>
<feature type="transmembrane region" description="Helical" evidence="12">
    <location>
        <begin position="547"/>
        <end position="568"/>
    </location>
</feature>
<name>A0A7J0EK58_9ERIC</name>
<dbReference type="GO" id="GO:0003729">
    <property type="term" value="F:mRNA binding"/>
    <property type="evidence" value="ECO:0007669"/>
    <property type="project" value="InterPro"/>
</dbReference>
<evidence type="ECO:0000313" key="14">
    <source>
        <dbReference type="EMBL" id="GFY86770.1"/>
    </source>
</evidence>
<dbReference type="InterPro" id="IPR045278">
    <property type="entry name" value="CRS1/CFM2/CFM3"/>
</dbReference>
<keyword evidence="3" id="KW-0934">Plastid</keyword>
<dbReference type="PANTHER" id="PTHR31846:SF10">
    <property type="entry name" value="CHLOROPLASTIC GROUP IIA INTRON SPLICING FACILITATOR CRS1, CHLOROPLASTIC"/>
    <property type="match status" value="1"/>
</dbReference>
<evidence type="ECO:0000259" key="13">
    <source>
        <dbReference type="PROSITE" id="PS51295"/>
    </source>
</evidence>
<evidence type="ECO:0000256" key="9">
    <source>
        <dbReference type="ARBA" id="ARBA00023274"/>
    </source>
</evidence>
<dbReference type="PANTHER" id="PTHR31846">
    <property type="entry name" value="CRS1 / YHBY (CRM) DOMAIN-CONTAINING PROTEIN"/>
    <property type="match status" value="1"/>
</dbReference>
<evidence type="ECO:0000256" key="10">
    <source>
        <dbReference type="PROSITE-ProRule" id="PRU00626"/>
    </source>
</evidence>
<evidence type="ECO:0000256" key="12">
    <source>
        <dbReference type="SAM" id="Phobius"/>
    </source>
</evidence>
<keyword evidence="15" id="KW-1185">Reference proteome</keyword>
<dbReference type="InterPro" id="IPR035920">
    <property type="entry name" value="YhbY-like_sf"/>
</dbReference>
<dbReference type="GO" id="GO:0000373">
    <property type="term" value="P:Group II intron splicing"/>
    <property type="evidence" value="ECO:0007669"/>
    <property type="project" value="UniProtKB-ARBA"/>
</dbReference>
<dbReference type="EMBL" id="BJWL01000005">
    <property type="protein sequence ID" value="GFY86770.1"/>
    <property type="molecule type" value="Genomic_DNA"/>
</dbReference>
<keyword evidence="8" id="KW-0508">mRNA splicing</keyword>